<dbReference type="EMBL" id="CSBK01004813">
    <property type="protein sequence ID" value="CPC18943.1"/>
    <property type="molecule type" value="Genomic_DNA"/>
</dbReference>
<protein>
    <submittedName>
        <fullName evidence="1">Uncharacterized protein</fullName>
    </submittedName>
</protein>
<accession>A0A916PAG7</accession>
<proteinExistence type="predicted"/>
<evidence type="ECO:0000313" key="1">
    <source>
        <dbReference type="EMBL" id="CPC18943.1"/>
    </source>
</evidence>
<organism evidence="1 2">
    <name type="scientific">Mycobacterium tuberculosis</name>
    <dbReference type="NCBI Taxonomy" id="1773"/>
    <lineage>
        <taxon>Bacteria</taxon>
        <taxon>Bacillati</taxon>
        <taxon>Actinomycetota</taxon>
        <taxon>Actinomycetes</taxon>
        <taxon>Mycobacteriales</taxon>
        <taxon>Mycobacteriaceae</taxon>
        <taxon>Mycobacterium</taxon>
        <taxon>Mycobacterium tuberculosis complex</taxon>
    </lineage>
</organism>
<comment type="caution">
    <text evidence="1">The sequence shown here is derived from an EMBL/GenBank/DDBJ whole genome shotgun (WGS) entry which is preliminary data.</text>
</comment>
<sequence>MTAVSALAARFARFIMRSCPSLSYAVSGLLLQRDIKGGGVHEGQHARPMMPPPLN</sequence>
<dbReference type="AlphaFoldDB" id="A0A916PAG7"/>
<reference evidence="2" key="1">
    <citation type="submission" date="2015-03" db="EMBL/GenBank/DDBJ databases">
        <authorList>
            <consortium name="Pathogen Informatics"/>
        </authorList>
    </citation>
    <scope>NUCLEOTIDE SEQUENCE [LARGE SCALE GENOMIC DNA]</scope>
    <source>
        <strain evidence="2">N09902308</strain>
    </source>
</reference>
<dbReference type="Proteomes" id="UP000039021">
    <property type="component" value="Unassembled WGS sequence"/>
</dbReference>
<evidence type="ECO:0000313" key="2">
    <source>
        <dbReference type="Proteomes" id="UP000039021"/>
    </source>
</evidence>
<name>A0A916PAG7_MYCTX</name>
<gene>
    <name evidence="1" type="ORF">ERS007739_05602</name>
</gene>